<evidence type="ECO:0000313" key="12">
    <source>
        <dbReference type="EMBL" id="KAG6526809.1"/>
    </source>
</evidence>
<keyword evidence="6" id="KW-0677">Repeat</keyword>
<dbReference type="AlphaFoldDB" id="A0A8J5HT90"/>
<evidence type="ECO:0000256" key="3">
    <source>
        <dbReference type="ARBA" id="ARBA00022525"/>
    </source>
</evidence>
<evidence type="ECO:0000256" key="1">
    <source>
        <dbReference type="ARBA" id="ARBA00004191"/>
    </source>
</evidence>
<dbReference type="PANTHER" id="PTHR32093:SF121">
    <property type="entry name" value="LEUCINE-RICH REPEAT EXTENSIN-LIKE PROTEIN 6"/>
    <property type="match status" value="1"/>
</dbReference>
<proteinExistence type="predicted"/>
<dbReference type="InterPro" id="IPR001611">
    <property type="entry name" value="Leu-rich_rpt"/>
</dbReference>
<evidence type="ECO:0000256" key="10">
    <source>
        <dbReference type="SAM" id="MobiDB-lite"/>
    </source>
</evidence>
<feature type="region of interest" description="Disordered" evidence="10">
    <location>
        <begin position="362"/>
        <end position="386"/>
    </location>
</feature>
<keyword evidence="8" id="KW-0379">Hydroxylation</keyword>
<keyword evidence="7" id="KW-0325">Glycoprotein</keyword>
<evidence type="ECO:0000313" key="13">
    <source>
        <dbReference type="Proteomes" id="UP000734854"/>
    </source>
</evidence>
<keyword evidence="13" id="KW-1185">Reference proteome</keyword>
<evidence type="ECO:0000256" key="7">
    <source>
        <dbReference type="ARBA" id="ARBA00023180"/>
    </source>
</evidence>
<dbReference type="Proteomes" id="UP000734854">
    <property type="component" value="Unassembled WGS sequence"/>
</dbReference>
<comment type="subcellular location">
    <subcellularLocation>
        <location evidence="1">Secreted</location>
        <location evidence="1">Cell wall</location>
    </subcellularLocation>
</comment>
<keyword evidence="5" id="KW-0732">Signal</keyword>
<evidence type="ECO:0000256" key="5">
    <source>
        <dbReference type="ARBA" id="ARBA00022729"/>
    </source>
</evidence>
<evidence type="ECO:0000256" key="11">
    <source>
        <dbReference type="SAM" id="Phobius"/>
    </source>
</evidence>
<dbReference type="FunFam" id="3.80.10.10:FF:000041">
    <property type="entry name" value="LRR receptor-like serine/threonine-protein kinase ERECTA"/>
    <property type="match status" value="1"/>
</dbReference>
<keyword evidence="4" id="KW-0433">Leucine-rich repeat</keyword>
<evidence type="ECO:0000256" key="8">
    <source>
        <dbReference type="ARBA" id="ARBA00023278"/>
    </source>
</evidence>
<keyword evidence="11" id="KW-0812">Transmembrane</keyword>
<feature type="transmembrane region" description="Helical" evidence="11">
    <location>
        <begin position="6"/>
        <end position="25"/>
    </location>
</feature>
<gene>
    <name evidence="12" type="ORF">ZIOFF_016810</name>
</gene>
<dbReference type="EMBL" id="JACMSC010000004">
    <property type="protein sequence ID" value="KAG6526809.1"/>
    <property type="molecule type" value="Genomic_DNA"/>
</dbReference>
<evidence type="ECO:0000256" key="6">
    <source>
        <dbReference type="ARBA" id="ARBA00022737"/>
    </source>
</evidence>
<protein>
    <recommendedName>
        <fullName evidence="9">Cell wall hydroxyproline-rich glycoprotein</fullName>
    </recommendedName>
</protein>
<dbReference type="InterPro" id="IPR051582">
    <property type="entry name" value="LRR_extensin-like_regulator"/>
</dbReference>
<keyword evidence="11" id="KW-1133">Transmembrane helix</keyword>
<dbReference type="PANTHER" id="PTHR32093">
    <property type="entry name" value="LEUCINE-RICH REPEAT EXTENSIN-LIKE PROTEIN 3-RELATED"/>
    <property type="match status" value="1"/>
</dbReference>
<accession>A0A8J5HT90</accession>
<evidence type="ECO:0000256" key="4">
    <source>
        <dbReference type="ARBA" id="ARBA00022614"/>
    </source>
</evidence>
<evidence type="ECO:0000256" key="2">
    <source>
        <dbReference type="ARBA" id="ARBA00022512"/>
    </source>
</evidence>
<keyword evidence="11" id="KW-0472">Membrane</keyword>
<organism evidence="12 13">
    <name type="scientific">Zingiber officinale</name>
    <name type="common">Ginger</name>
    <name type="synonym">Amomum zingiber</name>
    <dbReference type="NCBI Taxonomy" id="94328"/>
    <lineage>
        <taxon>Eukaryota</taxon>
        <taxon>Viridiplantae</taxon>
        <taxon>Streptophyta</taxon>
        <taxon>Embryophyta</taxon>
        <taxon>Tracheophyta</taxon>
        <taxon>Spermatophyta</taxon>
        <taxon>Magnoliopsida</taxon>
        <taxon>Liliopsida</taxon>
        <taxon>Zingiberales</taxon>
        <taxon>Zingiberaceae</taxon>
        <taxon>Zingiber</taxon>
    </lineage>
</organism>
<keyword evidence="2" id="KW-0134">Cell wall</keyword>
<dbReference type="Pfam" id="PF00560">
    <property type="entry name" value="LRR_1"/>
    <property type="match status" value="1"/>
</dbReference>
<sequence>MSTPHYVSLFSIAIFFLLLFLPLLVTPLEHDPPHDFLHEDPPSNPRLEKAYVALQAWKHVITEDPANLTIHWCGPHVCNYTGVFCAAAPDDPDEITVAGIDLNGGQIAGKLPEELGLLADLALFHINSNRFAGGLPDALRKMERLFELDVSNNELEGPFPAVVLDLPALRFLDIRFNRFSGEVPSRVFDLPLDALFLNDNDFSFTFPPNLGNSTVSVLVLANTRIAGCFPTSISAMAGTLTELLLLNASLSSCLPDAIGDLLNLTVLDVGFNALVGHLPASLGQLKKLEQLDVAHNNFSGEVPAAVCELPRLMNFTFSDNYFCGEPEVCSKVQDKDDRENCLPERPKQRPVEECAEFLAKPPPVCDSNGCIKPPSSPPPTEAKLHE</sequence>
<comment type="caution">
    <text evidence="12">The sequence shown here is derived from an EMBL/GenBank/DDBJ whole genome shotgun (WGS) entry which is preliminary data.</text>
</comment>
<dbReference type="OrthoDB" id="676979at2759"/>
<reference evidence="12 13" key="1">
    <citation type="submission" date="2020-08" db="EMBL/GenBank/DDBJ databases">
        <title>Plant Genome Project.</title>
        <authorList>
            <person name="Zhang R.-G."/>
        </authorList>
    </citation>
    <scope>NUCLEOTIDE SEQUENCE [LARGE SCALE GENOMIC DNA]</scope>
    <source>
        <tissue evidence="12">Rhizome</tissue>
    </source>
</reference>
<keyword evidence="3" id="KW-0964">Secreted</keyword>
<dbReference type="FunFam" id="3.80.10.10:FF:000224">
    <property type="entry name" value="Leucine-rich repeat extensin-like protein 1"/>
    <property type="match status" value="1"/>
</dbReference>
<evidence type="ECO:0000256" key="9">
    <source>
        <dbReference type="ARBA" id="ARBA00041871"/>
    </source>
</evidence>
<name>A0A8J5HT90_ZINOF</name>